<keyword evidence="2" id="KW-1185">Reference proteome</keyword>
<gene>
    <name evidence="1" type="ORF">EVB93_296</name>
</gene>
<name>A0A7S5UWG1_9CAUD</name>
<dbReference type="InterPro" id="IPR057195">
    <property type="entry name" value="DUF7873"/>
</dbReference>
<dbReference type="Proteomes" id="UP000629603">
    <property type="component" value="Segment"/>
</dbReference>
<organism evidence="1 2">
    <name type="scientific">Rhizobium phage RHph_TM30</name>
    <dbReference type="NCBI Taxonomy" id="2509764"/>
    <lineage>
        <taxon>Viruses</taxon>
        <taxon>Duplodnaviria</taxon>
        <taxon>Heunggongvirae</taxon>
        <taxon>Uroviricota</taxon>
        <taxon>Caudoviricetes</taxon>
        <taxon>Kleczkowskaviridae</taxon>
        <taxon>Cuauhnahuacvirus</taxon>
        <taxon>Cuauhnahuacvirus TM30</taxon>
    </lineage>
</organism>
<reference evidence="1 2" key="1">
    <citation type="submission" date="2020-01" db="EMBL/GenBank/DDBJ databases">
        <title>Patterns of diversity and host range of bacteriophage communities associated with bean-nodulatin bacteria.</title>
        <authorList>
            <person name="Vann Cauwenberghe J."/>
            <person name="Santamaria R.I."/>
            <person name="Bustos P."/>
            <person name="Juarez S."/>
            <person name="Gonzalez V."/>
        </authorList>
    </citation>
    <scope>NUCLEOTIDE SEQUENCE [LARGE SCALE GENOMIC DNA]</scope>
</reference>
<proteinExistence type="predicted"/>
<evidence type="ECO:0000313" key="1">
    <source>
        <dbReference type="EMBL" id="QIG71391.1"/>
    </source>
</evidence>
<evidence type="ECO:0000313" key="2">
    <source>
        <dbReference type="Proteomes" id="UP000629603"/>
    </source>
</evidence>
<protein>
    <submittedName>
        <fullName evidence="1">Uncharacterized protein</fullName>
    </submittedName>
</protein>
<dbReference type="Pfam" id="PF25283">
    <property type="entry name" value="DUF7873"/>
    <property type="match status" value="1"/>
</dbReference>
<dbReference type="EMBL" id="MN988521">
    <property type="protein sequence ID" value="QIG71391.1"/>
    <property type="molecule type" value="Genomic_DNA"/>
</dbReference>
<sequence length="253" mass="28167">MGKLHEILAVEGDLVGVAKKVTEEAIATFSKRADHFSETTTEQKYFADDEQHLNTSESKAMVTTVPDKLKYIVDPIAKFFDAYYSKEATNQIAKADVEVKGTTIFADVPATVLLGMETKLRELRKVYESIPTLAPGVFWEKDVNRPAGVYRAREPEVRFVTKKTVRPITLSPATDKHPAQIEKVNEDLPVAKKTITTWSSMMSSADKSKVLERIDTLIRAVKTARQRANGTEAVSASSFGDKIFDFIHQGIVD</sequence>
<accession>A0A7S5UWG1</accession>